<dbReference type="GO" id="GO:0004803">
    <property type="term" value="F:transposase activity"/>
    <property type="evidence" value="ECO:0007669"/>
    <property type="project" value="InterPro"/>
</dbReference>
<dbReference type="AlphaFoldDB" id="A0A517PF50"/>
<dbReference type="Proteomes" id="UP000318741">
    <property type="component" value="Chromosome"/>
</dbReference>
<dbReference type="SMART" id="SM01321">
    <property type="entry name" value="Y1_Tnp"/>
    <property type="match status" value="1"/>
</dbReference>
<dbReference type="Gene3D" id="3.30.70.1290">
    <property type="entry name" value="Transposase IS200-like"/>
    <property type="match status" value="1"/>
</dbReference>
<dbReference type="SUPFAM" id="SSF143422">
    <property type="entry name" value="Transposase IS200-like"/>
    <property type="match status" value="1"/>
</dbReference>
<dbReference type="Pfam" id="PF01797">
    <property type="entry name" value="Y1_Tnp"/>
    <property type="match status" value="1"/>
</dbReference>
<dbReference type="GO" id="GO:0003677">
    <property type="term" value="F:DNA binding"/>
    <property type="evidence" value="ECO:0007669"/>
    <property type="project" value="InterPro"/>
</dbReference>
<sequence>MFGFDRVWLLTWTTYGSRLPGDERGFVGRVRERRPEDVPGRRRVHNRPQTEIDAAKPSLERVAQRRMTHPPTRLHAECVRPLLNQFAETAGVRGWRCLAAAVMADHVHLLIGVNGDPAPDAILRDFKAYGSRALNRRLGARRWWSDGGSTRRKTTSEAVLAAARYVRDQPLPLGVRLAAEVAEAVDVWERANPVTDTEG</sequence>
<reference evidence="2 3" key="1">
    <citation type="submission" date="2019-02" db="EMBL/GenBank/DDBJ databases">
        <title>Deep-cultivation of Planctomycetes and their phenomic and genomic characterization uncovers novel biology.</title>
        <authorList>
            <person name="Wiegand S."/>
            <person name="Jogler M."/>
            <person name="Boedeker C."/>
            <person name="Pinto D."/>
            <person name="Vollmers J."/>
            <person name="Rivas-Marin E."/>
            <person name="Kohn T."/>
            <person name="Peeters S.H."/>
            <person name="Heuer A."/>
            <person name="Rast P."/>
            <person name="Oberbeckmann S."/>
            <person name="Bunk B."/>
            <person name="Jeske O."/>
            <person name="Meyerdierks A."/>
            <person name="Storesund J.E."/>
            <person name="Kallscheuer N."/>
            <person name="Luecker S."/>
            <person name="Lage O.M."/>
            <person name="Pohl T."/>
            <person name="Merkel B.J."/>
            <person name="Hornburger P."/>
            <person name="Mueller R.-W."/>
            <person name="Bruemmer F."/>
            <person name="Labrenz M."/>
            <person name="Spormann A.M."/>
            <person name="Op den Camp H."/>
            <person name="Overmann J."/>
            <person name="Amann R."/>
            <person name="Jetten M.S.M."/>
            <person name="Mascher T."/>
            <person name="Medema M.H."/>
            <person name="Devos D.P."/>
            <person name="Kaster A.-K."/>
            <person name="Ovreas L."/>
            <person name="Rohde M."/>
            <person name="Galperin M.Y."/>
            <person name="Jogler C."/>
        </authorList>
    </citation>
    <scope>NUCLEOTIDE SEQUENCE [LARGE SCALE GENOMIC DNA]</scope>
    <source>
        <strain evidence="2 3">CA12</strain>
    </source>
</reference>
<dbReference type="InterPro" id="IPR036515">
    <property type="entry name" value="Transposase_17_sf"/>
</dbReference>
<dbReference type="KEGG" id="acaf:CA12_41300"/>
<dbReference type="InterPro" id="IPR002686">
    <property type="entry name" value="Transposase_17"/>
</dbReference>
<feature type="domain" description="Transposase IS200-like" evidence="1">
    <location>
        <begin position="3"/>
        <end position="169"/>
    </location>
</feature>
<evidence type="ECO:0000313" key="2">
    <source>
        <dbReference type="EMBL" id="QDT17992.1"/>
    </source>
</evidence>
<evidence type="ECO:0000259" key="1">
    <source>
        <dbReference type="SMART" id="SM01321"/>
    </source>
</evidence>
<name>A0A517PF50_9PLAN</name>
<dbReference type="OrthoDB" id="274221at2"/>
<dbReference type="GO" id="GO:0006313">
    <property type="term" value="P:DNA transposition"/>
    <property type="evidence" value="ECO:0007669"/>
    <property type="project" value="InterPro"/>
</dbReference>
<protein>
    <submittedName>
        <fullName evidence="2">Transposase IS200 like protein</fullName>
    </submittedName>
</protein>
<accession>A0A517PF50</accession>
<organism evidence="2 3">
    <name type="scientific">Alienimonas californiensis</name>
    <dbReference type="NCBI Taxonomy" id="2527989"/>
    <lineage>
        <taxon>Bacteria</taxon>
        <taxon>Pseudomonadati</taxon>
        <taxon>Planctomycetota</taxon>
        <taxon>Planctomycetia</taxon>
        <taxon>Planctomycetales</taxon>
        <taxon>Planctomycetaceae</taxon>
        <taxon>Alienimonas</taxon>
    </lineage>
</organism>
<proteinExistence type="predicted"/>
<keyword evidence="3" id="KW-1185">Reference proteome</keyword>
<evidence type="ECO:0000313" key="3">
    <source>
        <dbReference type="Proteomes" id="UP000318741"/>
    </source>
</evidence>
<dbReference type="EMBL" id="CP036265">
    <property type="protein sequence ID" value="QDT17992.1"/>
    <property type="molecule type" value="Genomic_DNA"/>
</dbReference>
<gene>
    <name evidence="2" type="ORF">CA12_41300</name>
</gene>
<dbReference type="RefSeq" id="WP_145360975.1">
    <property type="nucleotide sequence ID" value="NZ_CP036265.1"/>
</dbReference>